<dbReference type="AlphaFoldDB" id="A0A668VG59"/>
<evidence type="ECO:0000259" key="5">
    <source>
        <dbReference type="PROSITE" id="PS50178"/>
    </source>
</evidence>
<keyword evidence="2 4" id="KW-0863">Zinc-finger</keyword>
<dbReference type="SMART" id="SM00064">
    <property type="entry name" value="FYVE"/>
    <property type="match status" value="2"/>
</dbReference>
<evidence type="ECO:0000313" key="7">
    <source>
        <dbReference type="Proteomes" id="UP000472276"/>
    </source>
</evidence>
<dbReference type="Gene3D" id="3.30.40.10">
    <property type="entry name" value="Zinc/RING finger domain, C3HC4 (zinc finger)"/>
    <property type="match status" value="2"/>
</dbReference>
<dbReference type="Proteomes" id="UP000472276">
    <property type="component" value="Unassembled WGS sequence"/>
</dbReference>
<feature type="domain" description="FYVE-type" evidence="5">
    <location>
        <begin position="478"/>
        <end position="539"/>
    </location>
</feature>
<evidence type="ECO:0000256" key="3">
    <source>
        <dbReference type="ARBA" id="ARBA00022833"/>
    </source>
</evidence>
<dbReference type="InterPro" id="IPR011011">
    <property type="entry name" value="Znf_FYVE_PHD"/>
</dbReference>
<reference evidence="6" key="2">
    <citation type="submission" date="2025-09" db="UniProtKB">
        <authorList>
            <consortium name="Ensembl"/>
        </authorList>
    </citation>
    <scope>IDENTIFICATION</scope>
</reference>
<keyword evidence="1" id="KW-0479">Metal-binding</keyword>
<dbReference type="OMA" id="DYWVPDH"/>
<dbReference type="SUPFAM" id="SSF52540">
    <property type="entry name" value="P-loop containing nucleoside triphosphate hydrolases"/>
    <property type="match status" value="1"/>
</dbReference>
<dbReference type="Gene3D" id="3.40.50.300">
    <property type="entry name" value="P-loop containing nucleotide triphosphate hydrolases"/>
    <property type="match status" value="1"/>
</dbReference>
<evidence type="ECO:0000256" key="4">
    <source>
        <dbReference type="PROSITE-ProRule" id="PRU00091"/>
    </source>
</evidence>
<dbReference type="GO" id="GO:0005545">
    <property type="term" value="F:1-phosphatidylinositol binding"/>
    <property type="evidence" value="ECO:0007669"/>
    <property type="project" value="TreeGrafter"/>
</dbReference>
<dbReference type="GO" id="GO:0140042">
    <property type="term" value="P:lipid droplet formation"/>
    <property type="evidence" value="ECO:0007669"/>
    <property type="project" value="TreeGrafter"/>
</dbReference>
<reference evidence="6" key="1">
    <citation type="submission" date="2025-08" db="UniProtKB">
        <authorList>
            <consortium name="Ensembl"/>
        </authorList>
    </citation>
    <scope>IDENTIFICATION</scope>
</reference>
<evidence type="ECO:0000313" key="6">
    <source>
        <dbReference type="Ensembl" id="ENSOABP00000049248.2"/>
    </source>
</evidence>
<feature type="domain" description="FYVE-type" evidence="5">
    <location>
        <begin position="561"/>
        <end position="621"/>
    </location>
</feature>
<dbReference type="GO" id="GO:0043325">
    <property type="term" value="F:phosphatidylinositol-3,4-bisphosphate binding"/>
    <property type="evidence" value="ECO:0007669"/>
    <property type="project" value="TreeGrafter"/>
</dbReference>
<dbReference type="CDD" id="cd15734">
    <property type="entry name" value="FYVE_ZFYV1"/>
    <property type="match status" value="1"/>
</dbReference>
<dbReference type="GO" id="GO:0005547">
    <property type="term" value="F:phosphatidylinositol-3,4,5-trisphosphate binding"/>
    <property type="evidence" value="ECO:0007669"/>
    <property type="project" value="TreeGrafter"/>
</dbReference>
<dbReference type="InterPro" id="IPR000306">
    <property type="entry name" value="Znf_FYVE"/>
</dbReference>
<gene>
    <name evidence="6" type="primary">si:ch211-11n16.2</name>
</gene>
<dbReference type="GO" id="GO:0032266">
    <property type="term" value="F:phosphatidylinositol-3-phosphate binding"/>
    <property type="evidence" value="ECO:0007669"/>
    <property type="project" value="TreeGrafter"/>
</dbReference>
<dbReference type="Pfam" id="PF01363">
    <property type="entry name" value="FYVE"/>
    <property type="match status" value="2"/>
</dbReference>
<dbReference type="PANTHER" id="PTHR46624">
    <property type="entry name" value="AGAP002036-PA"/>
    <property type="match status" value="1"/>
</dbReference>
<name>A0A668VG59_OREAU</name>
<dbReference type="GO" id="GO:0005811">
    <property type="term" value="C:lipid droplet"/>
    <property type="evidence" value="ECO:0007669"/>
    <property type="project" value="TreeGrafter"/>
</dbReference>
<organism evidence="6 7">
    <name type="scientific">Oreochromis aureus</name>
    <name type="common">Israeli tilapia</name>
    <name type="synonym">Chromis aureus</name>
    <dbReference type="NCBI Taxonomy" id="47969"/>
    <lineage>
        <taxon>Eukaryota</taxon>
        <taxon>Metazoa</taxon>
        <taxon>Chordata</taxon>
        <taxon>Craniata</taxon>
        <taxon>Vertebrata</taxon>
        <taxon>Euteleostomi</taxon>
        <taxon>Actinopterygii</taxon>
        <taxon>Neopterygii</taxon>
        <taxon>Teleostei</taxon>
        <taxon>Neoteleostei</taxon>
        <taxon>Acanthomorphata</taxon>
        <taxon>Ovalentaria</taxon>
        <taxon>Cichlomorphae</taxon>
        <taxon>Cichliformes</taxon>
        <taxon>Cichlidae</taxon>
        <taxon>African cichlids</taxon>
        <taxon>Pseudocrenilabrinae</taxon>
        <taxon>Oreochromini</taxon>
        <taxon>Oreochromis</taxon>
    </lineage>
</organism>
<protein>
    <recommendedName>
        <fullName evidence="5">FYVE-type domain-containing protein</fullName>
    </recommendedName>
</protein>
<dbReference type="InterPro" id="IPR027417">
    <property type="entry name" value="P-loop_NTPase"/>
</dbReference>
<dbReference type="PANTHER" id="PTHR46624:SF2">
    <property type="entry name" value="SI:CH211-11N16.2-RELATED"/>
    <property type="match status" value="1"/>
</dbReference>
<dbReference type="PROSITE" id="PS50178">
    <property type="entry name" value="ZF_FYVE"/>
    <property type="match status" value="2"/>
</dbReference>
<sequence length="623" mass="69200">MSDILMKEMDSLSISPLKPEDRPDDGGRSFLLVDEQENLQVRDEAEFVERLGCADVAGVKVLSIFGNTGDGKSHTLNHVLFDGETVFYTSKSPSSCTVGVWAAYNPTLSLIALDTEGLLGAAANQNQRMRLLLKVLAVSDIVVYRTRAERLHNDMFQFLSSASGAYLKHFTPELRALSTRCGLDVPLSSLGPAVIIFQETTHTQLLGQDSKMAGYADTLLQKRFHDLGLGTEAFSSVQYIGTQTITPPTNYSGLLEAIKQQVKNTHTRSPRQPAIVFHALEALSERFCGELSDEKMTLYSFFPDEYFTCSALCLSCNIRCKNGMNHLRDRVPHMADGLCQYAHQYNNKVLICKRCYEAGREVIVVPKTSASSDNPWFGLAKYAWSGYVLECASCGVIYRSRQYWMGNQDPESGVVRSEVKHVWEGSDTFLTSHQNAAQRVLDGMNYVIQSVSEYGTGPTKAVTGWITDQVAPPYWRPNTEITACHGCQKEFKEAERKHHCRSCGEGFCHPCSSHRMPVPERGWGSSPVRVCEACYRQGGPPDTNSQGFVKDVARPDYWVPDQDITKCNQCSKPFTPAMSKHHCRACGQGVCGPCSTHNKPVPSRGWDHPVRVCDSCHARTDSL</sequence>
<dbReference type="GO" id="GO:0008270">
    <property type="term" value="F:zinc ion binding"/>
    <property type="evidence" value="ECO:0007669"/>
    <property type="project" value="UniProtKB-KW"/>
</dbReference>
<keyword evidence="7" id="KW-1185">Reference proteome</keyword>
<proteinExistence type="predicted"/>
<evidence type="ECO:0000256" key="1">
    <source>
        <dbReference type="ARBA" id="ARBA00022723"/>
    </source>
</evidence>
<dbReference type="Ensembl" id="ENSOABT00000050511.2">
    <property type="protein sequence ID" value="ENSOABP00000049248.2"/>
    <property type="gene ID" value="ENSOABG00000021964.2"/>
</dbReference>
<keyword evidence="3" id="KW-0862">Zinc</keyword>
<accession>A0A668VG59</accession>
<dbReference type="InterPro" id="IPR017455">
    <property type="entry name" value="Znf_FYVE-rel"/>
</dbReference>
<dbReference type="InterPro" id="IPR013083">
    <property type="entry name" value="Znf_RING/FYVE/PHD"/>
</dbReference>
<dbReference type="SUPFAM" id="SSF57903">
    <property type="entry name" value="FYVE/PHD zinc finger"/>
    <property type="match status" value="2"/>
</dbReference>
<dbReference type="InterPro" id="IPR042427">
    <property type="entry name" value="ZFYV1"/>
</dbReference>
<evidence type="ECO:0000256" key="2">
    <source>
        <dbReference type="ARBA" id="ARBA00022771"/>
    </source>
</evidence>